<feature type="chain" id="PRO_5043801903" description="YHYH domain-containing protein" evidence="2">
    <location>
        <begin position="20"/>
        <end position="42"/>
    </location>
</feature>
<protein>
    <recommendedName>
        <fullName evidence="5">YHYH domain-containing protein</fullName>
    </recommendedName>
</protein>
<dbReference type="RefSeq" id="WP_265734713.1">
    <property type="nucleotide sequence ID" value="NZ_CP041295.1"/>
</dbReference>
<evidence type="ECO:0000256" key="1">
    <source>
        <dbReference type="SAM" id="MobiDB-lite"/>
    </source>
</evidence>
<dbReference type="EMBL" id="JAWJYY010000001">
    <property type="protein sequence ID" value="MDV4316701.1"/>
    <property type="molecule type" value="Genomic_DNA"/>
</dbReference>
<evidence type="ECO:0008006" key="5">
    <source>
        <dbReference type="Google" id="ProtNLM"/>
    </source>
</evidence>
<sequence length="42" mass="4496">MKKLALILALICSTTQVFAHSSGNSKAQGCHKHAPSELPHCH</sequence>
<comment type="caution">
    <text evidence="3">The sequence shown here is derived from an EMBL/GenBank/DDBJ whole genome shotgun (WGS) entry which is preliminary data.</text>
</comment>
<dbReference type="AlphaFoldDB" id="A0AAW8Z3Z6"/>
<feature type="region of interest" description="Disordered" evidence="1">
    <location>
        <begin position="21"/>
        <end position="42"/>
    </location>
</feature>
<gene>
    <name evidence="3" type="ORF">MSG88_13280</name>
</gene>
<organism evidence="3 4">
    <name type="scientific">Acinetobacter indicus</name>
    <dbReference type="NCBI Taxonomy" id="756892"/>
    <lineage>
        <taxon>Bacteria</taxon>
        <taxon>Pseudomonadati</taxon>
        <taxon>Pseudomonadota</taxon>
        <taxon>Gammaproteobacteria</taxon>
        <taxon>Moraxellales</taxon>
        <taxon>Moraxellaceae</taxon>
        <taxon>Acinetobacter</taxon>
    </lineage>
</organism>
<evidence type="ECO:0000313" key="3">
    <source>
        <dbReference type="EMBL" id="MDV4316701.1"/>
    </source>
</evidence>
<evidence type="ECO:0000256" key="2">
    <source>
        <dbReference type="SAM" id="SignalP"/>
    </source>
</evidence>
<accession>A0AAW8Z3Z6</accession>
<feature type="signal peptide" evidence="2">
    <location>
        <begin position="1"/>
        <end position="19"/>
    </location>
</feature>
<evidence type="ECO:0000313" key="4">
    <source>
        <dbReference type="Proteomes" id="UP001284654"/>
    </source>
</evidence>
<name>A0AAW8Z3Z6_9GAMM</name>
<reference evidence="3" key="1">
    <citation type="submission" date="2023-10" db="EMBL/GenBank/DDBJ databases">
        <authorList>
            <person name="Sykes E.M.E."/>
            <person name="Khan I.U.H."/>
            <person name="Kumar A."/>
        </authorList>
    </citation>
    <scope>NUCLEOTIDE SEQUENCE</scope>
    <source>
        <strain evidence="3">IK5</strain>
    </source>
</reference>
<proteinExistence type="predicted"/>
<dbReference type="Proteomes" id="UP001284654">
    <property type="component" value="Unassembled WGS sequence"/>
</dbReference>
<keyword evidence="2" id="KW-0732">Signal</keyword>